<evidence type="ECO:0000313" key="3">
    <source>
        <dbReference type="Proteomes" id="UP001161017"/>
    </source>
</evidence>
<name>A0AA43QMH5_9LECA</name>
<dbReference type="Proteomes" id="UP001161017">
    <property type="component" value="Unassembled WGS sequence"/>
</dbReference>
<dbReference type="EMBL" id="JAPUFD010000005">
    <property type="protein sequence ID" value="MDI1487403.1"/>
    <property type="molecule type" value="Genomic_DNA"/>
</dbReference>
<protein>
    <recommendedName>
        <fullName evidence="1">Amidase domain-containing protein</fullName>
    </recommendedName>
</protein>
<feature type="domain" description="Amidase" evidence="1">
    <location>
        <begin position="44"/>
        <end position="99"/>
    </location>
</feature>
<dbReference type="SUPFAM" id="SSF75304">
    <property type="entry name" value="Amidase signature (AS) enzymes"/>
    <property type="match status" value="1"/>
</dbReference>
<gene>
    <name evidence="2" type="ORF">OHK93_006672</name>
</gene>
<dbReference type="AlphaFoldDB" id="A0AA43QMH5"/>
<reference evidence="2" key="1">
    <citation type="journal article" date="2023" name="Genome Biol. Evol.">
        <title>First Whole Genome Sequence and Flow Cytometry Genome Size Data for the Lichen-Forming Fungus Ramalina farinacea (Ascomycota).</title>
        <authorList>
            <person name="Llewellyn T."/>
            <person name="Mian S."/>
            <person name="Hill R."/>
            <person name="Leitch I.J."/>
            <person name="Gaya E."/>
        </authorList>
    </citation>
    <scope>NUCLEOTIDE SEQUENCE</scope>
    <source>
        <strain evidence="2">LIQ254RAFAR</strain>
    </source>
</reference>
<comment type="caution">
    <text evidence="2">The sequence shown here is derived from an EMBL/GenBank/DDBJ whole genome shotgun (WGS) entry which is preliminary data.</text>
</comment>
<dbReference type="Gene3D" id="3.90.1300.10">
    <property type="entry name" value="Amidase signature (AS) domain"/>
    <property type="match status" value="1"/>
</dbReference>
<dbReference type="InterPro" id="IPR023631">
    <property type="entry name" value="Amidase_dom"/>
</dbReference>
<proteinExistence type="predicted"/>
<accession>A0AA43QMH5</accession>
<evidence type="ECO:0000313" key="2">
    <source>
        <dbReference type="EMBL" id="MDI1487403.1"/>
    </source>
</evidence>
<dbReference type="PANTHER" id="PTHR42678:SF34">
    <property type="entry name" value="OS04G0183300 PROTEIN"/>
    <property type="match status" value="1"/>
</dbReference>
<organism evidence="2 3">
    <name type="scientific">Ramalina farinacea</name>
    <dbReference type="NCBI Taxonomy" id="258253"/>
    <lineage>
        <taxon>Eukaryota</taxon>
        <taxon>Fungi</taxon>
        <taxon>Dikarya</taxon>
        <taxon>Ascomycota</taxon>
        <taxon>Pezizomycotina</taxon>
        <taxon>Lecanoromycetes</taxon>
        <taxon>OSLEUM clade</taxon>
        <taxon>Lecanoromycetidae</taxon>
        <taxon>Lecanorales</taxon>
        <taxon>Lecanorineae</taxon>
        <taxon>Ramalinaceae</taxon>
        <taxon>Ramalina</taxon>
    </lineage>
</organism>
<sequence length="112" mass="13028">MSSRTRDYIPQKFLMDLLNRVDVRDIPIRELQVLFAHEVFTCAEYTQYCINRIQKINDSLAAVIEINSDAIRVAKKMDEERRQGGIRGMLHGIPVLVNDVRPPLETMHFSKK</sequence>
<evidence type="ECO:0000259" key="1">
    <source>
        <dbReference type="Pfam" id="PF01425"/>
    </source>
</evidence>
<keyword evidence="3" id="KW-1185">Reference proteome</keyword>
<dbReference type="Pfam" id="PF01425">
    <property type="entry name" value="Amidase"/>
    <property type="match status" value="1"/>
</dbReference>
<dbReference type="PANTHER" id="PTHR42678">
    <property type="entry name" value="AMIDASE"/>
    <property type="match status" value="1"/>
</dbReference>
<dbReference type="InterPro" id="IPR036928">
    <property type="entry name" value="AS_sf"/>
</dbReference>